<evidence type="ECO:0000313" key="2">
    <source>
        <dbReference type="Proteomes" id="UP001480595"/>
    </source>
</evidence>
<keyword evidence="2" id="KW-1185">Reference proteome</keyword>
<protein>
    <submittedName>
        <fullName evidence="1">Uncharacterized protein</fullName>
    </submittedName>
</protein>
<dbReference type="RefSeq" id="XP_066719062.1">
    <property type="nucleotide sequence ID" value="XM_066854784.1"/>
</dbReference>
<name>A0ABR1VY00_9PEZI</name>
<accession>A0ABR1VY00</accession>
<sequence>MAQSINQTDPLRFLFYLRDAVRQDADCHLVGYTANGLYAQFALRGQKEEELRRRGSSPVNPTGLKVAESALRFHSLIEGLANPQALFRSQAVHGIESFGSELGDLYRDHSEYERAKCQIEYSDLACDIQASPADTQRVFLQLLIQVASWCGRPRYTAQYQFQPPSFVHFCYNVARKVQQSANVHHEGLLFHGVFLFRKLLELASGRHDKKAQMWFYPDATPTESLHLIAEVLPFDGEPTFGYQSDGEFLSRFEVFQNVVISPELLEDRAIKVRHNLPINLPTVKLPKEILVHLSHRQITQFEAYMHETKRIPCFAGSQSVITRFAKSDKGREHLFYKQRQAICDGRGVASLIFSLLNMHWYFTLIEEVGLEIEGGVDEDSICKDFYFLMLDRTIPHPQLVLSHSLFALLDVIADKVEEQPGLHQYLRTSGSWYSVGEGIAFPSALRSIVADLYSGMEITTAYERAMDINSVGSGQATAEDQVLTAL</sequence>
<comment type="caution">
    <text evidence="1">The sequence shown here is derived from an EMBL/GenBank/DDBJ whole genome shotgun (WGS) entry which is preliminary data.</text>
</comment>
<dbReference type="Proteomes" id="UP001480595">
    <property type="component" value="Unassembled WGS sequence"/>
</dbReference>
<proteinExistence type="predicted"/>
<dbReference type="EMBL" id="JAQQWL010000004">
    <property type="protein sequence ID" value="KAK8076103.1"/>
    <property type="molecule type" value="Genomic_DNA"/>
</dbReference>
<reference evidence="1 2" key="1">
    <citation type="submission" date="2023-01" db="EMBL/GenBank/DDBJ databases">
        <title>Analysis of 21 Apiospora genomes using comparative genomics revels a genus with tremendous synthesis potential of carbohydrate active enzymes and secondary metabolites.</title>
        <authorList>
            <person name="Sorensen T."/>
        </authorList>
    </citation>
    <scope>NUCLEOTIDE SEQUENCE [LARGE SCALE GENOMIC DNA]</scope>
    <source>
        <strain evidence="1 2">CBS 135458</strain>
    </source>
</reference>
<organism evidence="1 2">
    <name type="scientific">Apiospora phragmitis</name>
    <dbReference type="NCBI Taxonomy" id="2905665"/>
    <lineage>
        <taxon>Eukaryota</taxon>
        <taxon>Fungi</taxon>
        <taxon>Dikarya</taxon>
        <taxon>Ascomycota</taxon>
        <taxon>Pezizomycotina</taxon>
        <taxon>Sordariomycetes</taxon>
        <taxon>Xylariomycetidae</taxon>
        <taxon>Amphisphaeriales</taxon>
        <taxon>Apiosporaceae</taxon>
        <taxon>Apiospora</taxon>
    </lineage>
</organism>
<gene>
    <name evidence="1" type="ORF">PG994_003375</name>
</gene>
<evidence type="ECO:0000313" key="1">
    <source>
        <dbReference type="EMBL" id="KAK8076103.1"/>
    </source>
</evidence>
<dbReference type="GeneID" id="92087847"/>